<feature type="domain" description="Putative regulatory protein FmdB zinc ribbon" evidence="2">
    <location>
        <begin position="1"/>
        <end position="40"/>
    </location>
</feature>
<gene>
    <name evidence="3" type="ORF">D6C00_04620</name>
</gene>
<comment type="caution">
    <text evidence="3">The sequence shown here is derived from an EMBL/GenBank/DDBJ whole genome shotgun (WGS) entry which is preliminary data.</text>
</comment>
<dbReference type="SMART" id="SM00834">
    <property type="entry name" value="CxxC_CXXC_SSSS"/>
    <property type="match status" value="1"/>
</dbReference>
<dbReference type="EMBL" id="QZMU01000001">
    <property type="protein sequence ID" value="RRQ21300.1"/>
    <property type="molecule type" value="Genomic_DNA"/>
</dbReference>
<dbReference type="AlphaFoldDB" id="A0A426QHT7"/>
<keyword evidence="4" id="KW-1185">Reference proteome</keyword>
<accession>A0A426QHT7</accession>
<dbReference type="Proteomes" id="UP000287798">
    <property type="component" value="Unassembled WGS sequence"/>
</dbReference>
<sequence length="73" mass="7945">MPLYDYCCDRCGLQFECRHSVAAQPPLCPHCAGVAHRIFVSAPAVHGRMAQGREQAARSLEPSRHGPGCPCCH</sequence>
<proteinExistence type="predicted"/>
<reference evidence="3 4" key="1">
    <citation type="journal article" date="2010" name="Int. J. Syst. Evol. Microbiol.">
        <title>Thiohalobacter thiocyanaticus gen. nov., sp. nov., a moderately halophilic, sulfur-oxidizing gammaproteobacterium from hypersaline lakes, that utilizes thiocyanate.</title>
        <authorList>
            <person name="Sorokin D.Y."/>
            <person name="Kovaleva O.L."/>
            <person name="Tourova T.P."/>
            <person name="Muyzer G."/>
        </authorList>
    </citation>
    <scope>NUCLEOTIDE SEQUENCE [LARGE SCALE GENOMIC DNA]</scope>
    <source>
        <strain evidence="3 4">Hrh1</strain>
    </source>
</reference>
<feature type="region of interest" description="Disordered" evidence="1">
    <location>
        <begin position="51"/>
        <end position="73"/>
    </location>
</feature>
<dbReference type="NCBIfam" id="TIGR02605">
    <property type="entry name" value="CxxC_CxxC_SSSS"/>
    <property type="match status" value="1"/>
</dbReference>
<dbReference type="Pfam" id="PF09723">
    <property type="entry name" value="Zn_ribbon_8"/>
    <property type="match status" value="1"/>
</dbReference>
<organism evidence="3 4">
    <name type="scientific">Thiohalobacter thiocyanaticus</name>
    <dbReference type="NCBI Taxonomy" id="585455"/>
    <lineage>
        <taxon>Bacteria</taxon>
        <taxon>Pseudomonadati</taxon>
        <taxon>Pseudomonadota</taxon>
        <taxon>Gammaproteobacteria</taxon>
        <taxon>Thiohalobacterales</taxon>
        <taxon>Thiohalobacteraceae</taxon>
        <taxon>Thiohalobacter</taxon>
    </lineage>
</organism>
<evidence type="ECO:0000259" key="2">
    <source>
        <dbReference type="SMART" id="SM00834"/>
    </source>
</evidence>
<evidence type="ECO:0000256" key="1">
    <source>
        <dbReference type="SAM" id="MobiDB-lite"/>
    </source>
</evidence>
<dbReference type="RefSeq" id="WP_125180516.1">
    <property type="nucleotide sequence ID" value="NZ_QZMU01000001.1"/>
</dbReference>
<dbReference type="InterPro" id="IPR013429">
    <property type="entry name" value="Regulatory_FmdB_Zinc_ribbon"/>
</dbReference>
<dbReference type="OrthoDB" id="9813321at2"/>
<evidence type="ECO:0000313" key="4">
    <source>
        <dbReference type="Proteomes" id="UP000287798"/>
    </source>
</evidence>
<protein>
    <submittedName>
        <fullName evidence="3">Zinc ribbon domain-containing protein</fullName>
    </submittedName>
</protein>
<name>A0A426QHT7_9GAMM</name>
<evidence type="ECO:0000313" key="3">
    <source>
        <dbReference type="EMBL" id="RRQ21300.1"/>
    </source>
</evidence>